<keyword evidence="3" id="KW-0949">S-adenosyl-L-methionine</keyword>
<accession>X0SQ24</accession>
<evidence type="ECO:0000313" key="4">
    <source>
        <dbReference type="EMBL" id="GAF77241.1"/>
    </source>
</evidence>
<evidence type="ECO:0000256" key="3">
    <source>
        <dbReference type="ARBA" id="ARBA00022691"/>
    </source>
</evidence>
<evidence type="ECO:0000256" key="1">
    <source>
        <dbReference type="ARBA" id="ARBA00022603"/>
    </source>
</evidence>
<dbReference type="AlphaFoldDB" id="X0SQ24"/>
<evidence type="ECO:0000256" key="2">
    <source>
        <dbReference type="ARBA" id="ARBA00022679"/>
    </source>
</evidence>
<comment type="caution">
    <text evidence="4">The sequence shown here is derived from an EMBL/GenBank/DDBJ whole genome shotgun (WGS) entry which is preliminary data.</text>
</comment>
<dbReference type="PANTHER" id="PTHR43464:SF19">
    <property type="entry name" value="UBIQUINONE BIOSYNTHESIS O-METHYLTRANSFERASE, MITOCHONDRIAL"/>
    <property type="match status" value="1"/>
</dbReference>
<dbReference type="CDD" id="cd02440">
    <property type="entry name" value="AdoMet_MTases"/>
    <property type="match status" value="1"/>
</dbReference>
<protein>
    <recommendedName>
        <fullName evidence="5">Methyltransferase domain-containing protein</fullName>
    </recommendedName>
</protein>
<evidence type="ECO:0008006" key="5">
    <source>
        <dbReference type="Google" id="ProtNLM"/>
    </source>
</evidence>
<name>X0SQ24_9ZZZZ</name>
<organism evidence="4">
    <name type="scientific">marine sediment metagenome</name>
    <dbReference type="NCBI Taxonomy" id="412755"/>
    <lineage>
        <taxon>unclassified sequences</taxon>
        <taxon>metagenomes</taxon>
        <taxon>ecological metagenomes</taxon>
    </lineage>
</organism>
<dbReference type="GO" id="GO:0032259">
    <property type="term" value="P:methylation"/>
    <property type="evidence" value="ECO:0007669"/>
    <property type="project" value="UniProtKB-KW"/>
</dbReference>
<reference evidence="4" key="1">
    <citation type="journal article" date="2014" name="Front. Microbiol.">
        <title>High frequency of phylogenetically diverse reductive dehalogenase-homologous genes in deep subseafloor sedimentary metagenomes.</title>
        <authorList>
            <person name="Kawai M."/>
            <person name="Futagami T."/>
            <person name="Toyoda A."/>
            <person name="Takaki Y."/>
            <person name="Nishi S."/>
            <person name="Hori S."/>
            <person name="Arai W."/>
            <person name="Tsubouchi T."/>
            <person name="Morono Y."/>
            <person name="Uchiyama I."/>
            <person name="Ito T."/>
            <person name="Fujiyama A."/>
            <person name="Inagaki F."/>
            <person name="Takami H."/>
        </authorList>
    </citation>
    <scope>NUCLEOTIDE SEQUENCE</scope>
    <source>
        <strain evidence="4">Expedition CK06-06</strain>
    </source>
</reference>
<dbReference type="SUPFAM" id="SSF53335">
    <property type="entry name" value="S-adenosyl-L-methionine-dependent methyltransferases"/>
    <property type="match status" value="1"/>
</dbReference>
<dbReference type="Pfam" id="PF13489">
    <property type="entry name" value="Methyltransf_23"/>
    <property type="match status" value="1"/>
</dbReference>
<proteinExistence type="predicted"/>
<gene>
    <name evidence="4" type="ORF">S01H1_05931</name>
</gene>
<feature type="non-terminal residue" evidence="4">
    <location>
        <position position="1"/>
    </location>
</feature>
<dbReference type="InterPro" id="IPR029063">
    <property type="entry name" value="SAM-dependent_MTases_sf"/>
</dbReference>
<dbReference type="Gene3D" id="3.40.50.150">
    <property type="entry name" value="Vaccinia Virus protein VP39"/>
    <property type="match status" value="1"/>
</dbReference>
<dbReference type="GO" id="GO:0008168">
    <property type="term" value="F:methyltransferase activity"/>
    <property type="evidence" value="ECO:0007669"/>
    <property type="project" value="UniProtKB-KW"/>
</dbReference>
<dbReference type="EMBL" id="BARS01003078">
    <property type="protein sequence ID" value="GAF77241.1"/>
    <property type="molecule type" value="Genomic_DNA"/>
</dbReference>
<dbReference type="PANTHER" id="PTHR43464">
    <property type="entry name" value="METHYLTRANSFERASE"/>
    <property type="match status" value="1"/>
</dbReference>
<sequence>LQAIQDDEYWFPYHYVAQYKNGFSQYYNDTWGINYIATIEFILNKLEREHYYSLIDIGCGDGRLVKEVQDKFPNKVVEGIDYSERAINLAKAMNPRGAYYCLDIEKEKPLHGEYDIALLIEVFEHILPEKAEVFLNSVKNIISKEGLLYITVPHVNKPLEYKHYRHFSVKSLLECLKKYFDILEVIPFEKIDVRKSFIDILLTNPFFILNMGRGKTFIYKYYKKNLFLAKRESDCQRIFVKAQRRI</sequence>
<keyword evidence="2" id="KW-0808">Transferase</keyword>
<keyword evidence="1" id="KW-0489">Methyltransferase</keyword>